<organism evidence="1 2">
    <name type="scientific">Basidiobolus meristosporus CBS 931.73</name>
    <dbReference type="NCBI Taxonomy" id="1314790"/>
    <lineage>
        <taxon>Eukaryota</taxon>
        <taxon>Fungi</taxon>
        <taxon>Fungi incertae sedis</taxon>
        <taxon>Zoopagomycota</taxon>
        <taxon>Entomophthoromycotina</taxon>
        <taxon>Basidiobolomycetes</taxon>
        <taxon>Basidiobolales</taxon>
        <taxon>Basidiobolaceae</taxon>
        <taxon>Basidiobolus</taxon>
    </lineage>
</organism>
<sequence>MLTAESVETSDLMALIDQLESAEQGFQHLHIDGQTSDMGESSDMVAEDFGYQALGEDEDELDEDAPEEYQYQMLPQDAIEESCESMAEPPVLVINPIVGNRIPDADLEVIRSVMQSFALPESAVPEWAKVVPEEKWMPKLDSQEENVE</sequence>
<evidence type="ECO:0008006" key="3">
    <source>
        <dbReference type="Google" id="ProtNLM"/>
    </source>
</evidence>
<keyword evidence="2" id="KW-1185">Reference proteome</keyword>
<comment type="caution">
    <text evidence="1">The sequence shown here is derived from an EMBL/GenBank/DDBJ whole genome shotgun (WGS) entry which is preliminary data.</text>
</comment>
<dbReference type="EMBL" id="MCFE01000231">
    <property type="protein sequence ID" value="ORX93559.1"/>
    <property type="molecule type" value="Genomic_DNA"/>
</dbReference>
<evidence type="ECO:0000313" key="1">
    <source>
        <dbReference type="EMBL" id="ORX93559.1"/>
    </source>
</evidence>
<dbReference type="Proteomes" id="UP000193498">
    <property type="component" value="Unassembled WGS sequence"/>
</dbReference>
<gene>
    <name evidence="1" type="ORF">K493DRAFT_315930</name>
</gene>
<dbReference type="InParanoid" id="A0A1Y1Y6G6"/>
<reference evidence="1 2" key="1">
    <citation type="submission" date="2016-07" db="EMBL/GenBank/DDBJ databases">
        <title>Pervasive Adenine N6-methylation of Active Genes in Fungi.</title>
        <authorList>
            <consortium name="DOE Joint Genome Institute"/>
            <person name="Mondo S.J."/>
            <person name="Dannebaum R.O."/>
            <person name="Kuo R.C."/>
            <person name="Labutti K."/>
            <person name="Haridas S."/>
            <person name="Kuo A."/>
            <person name="Salamov A."/>
            <person name="Ahrendt S.R."/>
            <person name="Lipzen A."/>
            <person name="Sullivan W."/>
            <person name="Andreopoulos W.B."/>
            <person name="Clum A."/>
            <person name="Lindquist E."/>
            <person name="Daum C."/>
            <person name="Ramamoorthy G.K."/>
            <person name="Gryganskyi A."/>
            <person name="Culley D."/>
            <person name="Magnuson J.K."/>
            <person name="James T.Y."/>
            <person name="O'Malley M.A."/>
            <person name="Stajich J.E."/>
            <person name="Spatafora J.W."/>
            <person name="Visel A."/>
            <person name="Grigoriev I.V."/>
        </authorList>
    </citation>
    <scope>NUCLEOTIDE SEQUENCE [LARGE SCALE GENOMIC DNA]</scope>
    <source>
        <strain evidence="1 2">CBS 931.73</strain>
    </source>
</reference>
<protein>
    <recommendedName>
        <fullName evidence="3">Male-enhanced antigen 1</fullName>
    </recommendedName>
</protein>
<evidence type="ECO:0000313" key="2">
    <source>
        <dbReference type="Proteomes" id="UP000193498"/>
    </source>
</evidence>
<dbReference type="Pfam" id="PF06910">
    <property type="entry name" value="MEA1"/>
    <property type="match status" value="1"/>
</dbReference>
<name>A0A1Y1Y6G6_9FUNG</name>
<accession>A0A1Y1Y6G6</accession>
<dbReference type="AlphaFoldDB" id="A0A1Y1Y6G6"/>
<proteinExistence type="predicted"/>
<dbReference type="OrthoDB" id="5593200at2759"/>